<accession>A0A5K3FRS5</accession>
<reference evidence="2" key="1">
    <citation type="submission" date="2019-11" db="UniProtKB">
        <authorList>
            <consortium name="WormBaseParasite"/>
        </authorList>
    </citation>
    <scope>IDENTIFICATION</scope>
</reference>
<feature type="region of interest" description="Disordered" evidence="1">
    <location>
        <begin position="44"/>
        <end position="63"/>
    </location>
</feature>
<feature type="compositionally biased region" description="Polar residues" evidence="1">
    <location>
        <begin position="52"/>
        <end position="63"/>
    </location>
</feature>
<organism evidence="2">
    <name type="scientific">Mesocestoides corti</name>
    <name type="common">Flatworm</name>
    <dbReference type="NCBI Taxonomy" id="53468"/>
    <lineage>
        <taxon>Eukaryota</taxon>
        <taxon>Metazoa</taxon>
        <taxon>Spiralia</taxon>
        <taxon>Lophotrochozoa</taxon>
        <taxon>Platyhelminthes</taxon>
        <taxon>Cestoda</taxon>
        <taxon>Eucestoda</taxon>
        <taxon>Cyclophyllidea</taxon>
        <taxon>Mesocestoididae</taxon>
        <taxon>Mesocestoides</taxon>
    </lineage>
</organism>
<name>A0A5K3FRS5_MESCO</name>
<protein>
    <submittedName>
        <fullName evidence="2">Uncharacterized protein</fullName>
    </submittedName>
</protein>
<dbReference type="WBParaSite" id="MCU_010655-RA">
    <property type="protein sequence ID" value="MCU_010655-RA"/>
    <property type="gene ID" value="MCU_010655"/>
</dbReference>
<evidence type="ECO:0000313" key="2">
    <source>
        <dbReference type="WBParaSite" id="MCU_010655-RA"/>
    </source>
</evidence>
<dbReference type="AlphaFoldDB" id="A0A5K3FRS5"/>
<proteinExistence type="predicted"/>
<evidence type="ECO:0000256" key="1">
    <source>
        <dbReference type="SAM" id="MobiDB-lite"/>
    </source>
</evidence>
<sequence>MKRSVFNPVGADSSYEFGCVVCRFHSILRGTKIEYVVTRVDPHSLTRPLQPPTQGSPFRSMSPATRIPNSPLIHTDIYLGLPSYLGLDVSASMTYTSEV</sequence>